<accession>A0A7W7KD76</accession>
<keyword evidence="3" id="KW-1185">Reference proteome</keyword>
<comment type="caution">
    <text evidence="2">The sequence shown here is derived from an EMBL/GenBank/DDBJ whole genome shotgun (WGS) entry which is preliminary data.</text>
</comment>
<dbReference type="Gene3D" id="3.40.50.720">
    <property type="entry name" value="NAD(P)-binding Rossmann-like Domain"/>
    <property type="match status" value="1"/>
</dbReference>
<dbReference type="PANTHER" id="PTHR48079">
    <property type="entry name" value="PROTEIN YEEZ"/>
    <property type="match status" value="1"/>
</dbReference>
<keyword evidence="2" id="KW-0560">Oxidoreductase</keyword>
<proteinExistence type="predicted"/>
<dbReference type="AlphaFoldDB" id="A0A7W7KD76"/>
<dbReference type="Proteomes" id="UP000555448">
    <property type="component" value="Unassembled WGS sequence"/>
</dbReference>
<gene>
    <name evidence="2" type="ORF">HNO88_003965</name>
</gene>
<dbReference type="GO" id="GO:0045552">
    <property type="term" value="F:dihydroflavanol 4-reductase activity"/>
    <property type="evidence" value="ECO:0007669"/>
    <property type="project" value="UniProtKB-EC"/>
</dbReference>
<dbReference type="EMBL" id="JACHLR010000026">
    <property type="protein sequence ID" value="MBB4860621.1"/>
    <property type="molecule type" value="Genomic_DNA"/>
</dbReference>
<organism evidence="2 3">
    <name type="scientific">Novosphingobium chloroacetimidivorans</name>
    <dbReference type="NCBI Taxonomy" id="1428314"/>
    <lineage>
        <taxon>Bacteria</taxon>
        <taxon>Pseudomonadati</taxon>
        <taxon>Pseudomonadota</taxon>
        <taxon>Alphaproteobacteria</taxon>
        <taxon>Sphingomonadales</taxon>
        <taxon>Sphingomonadaceae</taxon>
        <taxon>Novosphingobium</taxon>
    </lineage>
</organism>
<sequence>MKLAVTGAGGLIGANIVRVALARGHEAVALRRPGGTREALRGTEAVIVEADMLGASEAIVAACTGADAIVHCAATFAYGRDAHDLHRIAVDGTKAMLHAAKHAGVPRVVVTSSSVVFGYSEDRSIINESAGLADPAGQPAYVAAKIAQDLAALALAEKLGITLVLACPTMSVGATCSALGPSNGLIVAYLADRTRSTFLGGCNIVSAEDVGHGHVILAERGSASQHYLLGSGNLHWRDIHALISDFTGTGGPYCELGSGLSWLAASFEEGRALLAGEMPMTTREQAGMIGRYYWYDSARAAALGYAPRPARAALLEAVSWLVGSHHVARETRATLRLSDEVWQHRFASRAA</sequence>
<reference evidence="2 3" key="1">
    <citation type="submission" date="2020-08" db="EMBL/GenBank/DDBJ databases">
        <title>Functional genomics of gut bacteria from endangered species of beetles.</title>
        <authorList>
            <person name="Carlos-Shanley C."/>
        </authorList>
    </citation>
    <scope>NUCLEOTIDE SEQUENCE [LARGE SCALE GENOMIC DNA]</scope>
    <source>
        <strain evidence="2 3">S00245</strain>
    </source>
</reference>
<dbReference type="GO" id="GO:0005737">
    <property type="term" value="C:cytoplasm"/>
    <property type="evidence" value="ECO:0007669"/>
    <property type="project" value="TreeGrafter"/>
</dbReference>
<dbReference type="Pfam" id="PF01370">
    <property type="entry name" value="Epimerase"/>
    <property type="match status" value="1"/>
</dbReference>
<name>A0A7W7KD76_9SPHN</name>
<feature type="domain" description="NAD-dependent epimerase/dehydratase" evidence="1">
    <location>
        <begin position="4"/>
        <end position="177"/>
    </location>
</feature>
<evidence type="ECO:0000259" key="1">
    <source>
        <dbReference type="Pfam" id="PF01370"/>
    </source>
</evidence>
<dbReference type="InterPro" id="IPR036291">
    <property type="entry name" value="NAD(P)-bd_dom_sf"/>
</dbReference>
<dbReference type="RefSeq" id="WP_184249756.1">
    <property type="nucleotide sequence ID" value="NZ_JACHLR010000026.1"/>
</dbReference>
<dbReference type="InterPro" id="IPR051783">
    <property type="entry name" value="NAD(P)-dependent_oxidoreduct"/>
</dbReference>
<protein>
    <submittedName>
        <fullName evidence="2">Dihydroflavonol-4-reductase</fullName>
        <ecNumber evidence="2">1.1.1.219</ecNumber>
    </submittedName>
</protein>
<evidence type="ECO:0000313" key="3">
    <source>
        <dbReference type="Proteomes" id="UP000555448"/>
    </source>
</evidence>
<dbReference type="EC" id="1.1.1.219" evidence="2"/>
<dbReference type="PANTHER" id="PTHR48079:SF6">
    <property type="entry name" value="NAD(P)-BINDING DOMAIN-CONTAINING PROTEIN-RELATED"/>
    <property type="match status" value="1"/>
</dbReference>
<dbReference type="InterPro" id="IPR001509">
    <property type="entry name" value="Epimerase_deHydtase"/>
</dbReference>
<evidence type="ECO:0000313" key="2">
    <source>
        <dbReference type="EMBL" id="MBB4860621.1"/>
    </source>
</evidence>
<dbReference type="GO" id="GO:0004029">
    <property type="term" value="F:aldehyde dehydrogenase (NAD+) activity"/>
    <property type="evidence" value="ECO:0007669"/>
    <property type="project" value="TreeGrafter"/>
</dbReference>
<dbReference type="SUPFAM" id="SSF51735">
    <property type="entry name" value="NAD(P)-binding Rossmann-fold domains"/>
    <property type="match status" value="1"/>
</dbReference>